<dbReference type="Gene3D" id="1.10.1740.10">
    <property type="match status" value="1"/>
</dbReference>
<keyword evidence="5" id="KW-0804">Transcription</keyword>
<accession>A0A1J5MTK2</accession>
<evidence type="ECO:0000256" key="3">
    <source>
        <dbReference type="ARBA" id="ARBA00023082"/>
    </source>
</evidence>
<dbReference type="PANTHER" id="PTHR43133:SF8">
    <property type="entry name" value="RNA POLYMERASE SIGMA FACTOR HI_1459-RELATED"/>
    <property type="match status" value="1"/>
</dbReference>
<dbReference type="SUPFAM" id="SSF88946">
    <property type="entry name" value="Sigma2 domain of RNA polymerase sigma factors"/>
    <property type="match status" value="1"/>
</dbReference>
<dbReference type="EMBL" id="LKAQ01000004">
    <property type="protein sequence ID" value="OIQ49950.1"/>
    <property type="molecule type" value="Genomic_DNA"/>
</dbReference>
<feature type="domain" description="RNA polymerase sigma-70 region 2" evidence="6">
    <location>
        <begin position="29"/>
        <end position="95"/>
    </location>
</feature>
<dbReference type="GO" id="GO:0016987">
    <property type="term" value="F:sigma factor activity"/>
    <property type="evidence" value="ECO:0007669"/>
    <property type="project" value="UniProtKB-KW"/>
</dbReference>
<feature type="domain" description="RNA polymerase sigma factor 70 region 4 type 2" evidence="7">
    <location>
        <begin position="124"/>
        <end position="175"/>
    </location>
</feature>
<protein>
    <submittedName>
        <fullName evidence="8">ECF RNA polymerase sigma factor SigE</fullName>
    </submittedName>
</protein>
<dbReference type="InterPro" id="IPR036388">
    <property type="entry name" value="WH-like_DNA-bd_sf"/>
</dbReference>
<dbReference type="GO" id="GO:0006352">
    <property type="term" value="P:DNA-templated transcription initiation"/>
    <property type="evidence" value="ECO:0007669"/>
    <property type="project" value="InterPro"/>
</dbReference>
<dbReference type="InterPro" id="IPR014284">
    <property type="entry name" value="RNA_pol_sigma-70_dom"/>
</dbReference>
<reference evidence="8 9" key="1">
    <citation type="submission" date="2015-09" db="EMBL/GenBank/DDBJ databases">
        <title>Genome of Desulfovibrio dechloracetivorans BerOc1, a mercury methylating strain isolated from highly hydrocarbons and metals contaminated coastal sediments.</title>
        <authorList>
            <person name="Goni Urriza M."/>
            <person name="Gassie C."/>
            <person name="Bouchez O."/>
            <person name="Klopp C."/>
            <person name="Ranchou-Peyruse A."/>
            <person name="Remy G."/>
        </authorList>
    </citation>
    <scope>NUCLEOTIDE SEQUENCE [LARGE SCALE GENOMIC DNA]</scope>
    <source>
        <strain evidence="8 9">BerOc1</strain>
    </source>
</reference>
<dbReference type="PANTHER" id="PTHR43133">
    <property type="entry name" value="RNA POLYMERASE ECF-TYPE SIGMA FACTO"/>
    <property type="match status" value="1"/>
</dbReference>
<organism evidence="8 9">
    <name type="scientific">Pseudodesulfovibrio hydrargyri</name>
    <dbReference type="NCBI Taxonomy" id="2125990"/>
    <lineage>
        <taxon>Bacteria</taxon>
        <taxon>Pseudomonadati</taxon>
        <taxon>Thermodesulfobacteriota</taxon>
        <taxon>Desulfovibrionia</taxon>
        <taxon>Desulfovibrionales</taxon>
        <taxon>Desulfovibrionaceae</taxon>
    </lineage>
</organism>
<dbReference type="InterPro" id="IPR039425">
    <property type="entry name" value="RNA_pol_sigma-70-like"/>
</dbReference>
<proteinExistence type="inferred from homology"/>
<dbReference type="InterPro" id="IPR007627">
    <property type="entry name" value="RNA_pol_sigma70_r2"/>
</dbReference>
<evidence type="ECO:0000259" key="6">
    <source>
        <dbReference type="Pfam" id="PF04542"/>
    </source>
</evidence>
<keyword evidence="2" id="KW-0805">Transcription regulation</keyword>
<evidence type="ECO:0000256" key="4">
    <source>
        <dbReference type="ARBA" id="ARBA00023125"/>
    </source>
</evidence>
<evidence type="ECO:0000256" key="2">
    <source>
        <dbReference type="ARBA" id="ARBA00023015"/>
    </source>
</evidence>
<dbReference type="CDD" id="cd06171">
    <property type="entry name" value="Sigma70_r4"/>
    <property type="match status" value="1"/>
</dbReference>
<dbReference type="Pfam" id="PF08281">
    <property type="entry name" value="Sigma70_r4_2"/>
    <property type="match status" value="1"/>
</dbReference>
<dbReference type="OrthoDB" id="9780326at2"/>
<dbReference type="InterPro" id="IPR013325">
    <property type="entry name" value="RNA_pol_sigma_r2"/>
</dbReference>
<dbReference type="NCBIfam" id="TIGR02937">
    <property type="entry name" value="sigma70-ECF"/>
    <property type="match status" value="1"/>
</dbReference>
<dbReference type="RefSeq" id="WP_022661553.1">
    <property type="nucleotide sequence ID" value="NZ_LKAQ01000004.1"/>
</dbReference>
<name>A0A1J5MTK2_9BACT</name>
<gene>
    <name evidence="8" type="primary">sigE</name>
    <name evidence="8" type="ORF">BerOc1_01878</name>
</gene>
<evidence type="ECO:0000313" key="9">
    <source>
        <dbReference type="Proteomes" id="UP000181901"/>
    </source>
</evidence>
<comment type="similarity">
    <text evidence="1">Belongs to the sigma-70 factor family. ECF subfamily.</text>
</comment>
<comment type="caution">
    <text evidence="8">The sequence shown here is derived from an EMBL/GenBank/DDBJ whole genome shotgun (WGS) entry which is preliminary data.</text>
</comment>
<dbReference type="SUPFAM" id="SSF88659">
    <property type="entry name" value="Sigma3 and sigma4 domains of RNA polymerase sigma factors"/>
    <property type="match status" value="1"/>
</dbReference>
<dbReference type="Gene3D" id="1.10.10.10">
    <property type="entry name" value="Winged helix-like DNA-binding domain superfamily/Winged helix DNA-binding domain"/>
    <property type="match status" value="1"/>
</dbReference>
<dbReference type="InterPro" id="IPR013249">
    <property type="entry name" value="RNA_pol_sigma70_r4_t2"/>
</dbReference>
<keyword evidence="9" id="KW-1185">Reference proteome</keyword>
<keyword evidence="4" id="KW-0238">DNA-binding</keyword>
<dbReference type="InterPro" id="IPR013324">
    <property type="entry name" value="RNA_pol_sigma_r3/r4-like"/>
</dbReference>
<sequence>MPDRSRSQLPDEALLEASGNGDRQAFGELVRRHQSWAWGVAYRFIGSRDEAEDIVQAAFIKLLVASGRYRRTARFKTFFHVIISRLCLDHAKREKPVQADDYPELADSSPGQEEALMTSQNAARVRRALDSLPPRPRMAVVLRYYEGLGYDEMAVVLETSRKGVERLLSRGREALREKLGSR</sequence>
<dbReference type="AlphaFoldDB" id="A0A1J5MTK2"/>
<evidence type="ECO:0000259" key="7">
    <source>
        <dbReference type="Pfam" id="PF08281"/>
    </source>
</evidence>
<evidence type="ECO:0000256" key="1">
    <source>
        <dbReference type="ARBA" id="ARBA00010641"/>
    </source>
</evidence>
<dbReference type="GO" id="GO:0003677">
    <property type="term" value="F:DNA binding"/>
    <property type="evidence" value="ECO:0007669"/>
    <property type="project" value="UniProtKB-KW"/>
</dbReference>
<evidence type="ECO:0000256" key="5">
    <source>
        <dbReference type="ARBA" id="ARBA00023163"/>
    </source>
</evidence>
<dbReference type="Proteomes" id="UP000181901">
    <property type="component" value="Unassembled WGS sequence"/>
</dbReference>
<keyword evidence="3" id="KW-0731">Sigma factor</keyword>
<dbReference type="Pfam" id="PF04542">
    <property type="entry name" value="Sigma70_r2"/>
    <property type="match status" value="1"/>
</dbReference>
<evidence type="ECO:0000313" key="8">
    <source>
        <dbReference type="EMBL" id="OIQ49950.1"/>
    </source>
</evidence>